<evidence type="ECO:0000256" key="4">
    <source>
        <dbReference type="ARBA" id="ARBA00022729"/>
    </source>
</evidence>
<keyword evidence="2" id="KW-0031">Aminopeptidase</keyword>
<dbReference type="InterPro" id="IPR019500">
    <property type="entry name" value="Pep_S46"/>
</dbReference>
<dbReference type="EC" id="3.4.14.-" evidence="6"/>
<dbReference type="GO" id="GO:0008239">
    <property type="term" value="F:dipeptidyl-peptidase activity"/>
    <property type="evidence" value="ECO:0007669"/>
    <property type="project" value="InterPro"/>
</dbReference>
<dbReference type="AlphaFoldDB" id="A0A644XTD0"/>
<dbReference type="GO" id="GO:0006508">
    <property type="term" value="P:proteolysis"/>
    <property type="evidence" value="ECO:0007669"/>
    <property type="project" value="UniProtKB-KW"/>
</dbReference>
<dbReference type="Gene3D" id="2.40.10.10">
    <property type="entry name" value="Trypsin-like serine proteases"/>
    <property type="match status" value="1"/>
</dbReference>
<dbReference type="SUPFAM" id="SSF50494">
    <property type="entry name" value="Trypsin-like serine proteases"/>
    <property type="match status" value="1"/>
</dbReference>
<sequence>MVYEVFNDVRLVGAPPSSIGKFGGDTDNWVWPRHTGDFSMFRIYADKNNEPAAYSKNNVPYSPKYVLPISLKGVKEEDFTFVFGYPGTTEHFTISDGVKIITEEENPVAIGLRRTRMDVMEKYMRTDPAIRIQYANKLNGIANYWKKFIGESNGIRQWNGIARKQAQETDFMETLRRNKDAFEKYGTLLEHMKAAYEKLRPYSMAYTYFYEGAYSIEAFRYAYSFAAYINECIKDPKSTLLPSAKEKLLKSVAGFFKSYCVDIDLEIAILLMPMLKNMGEEFLPDYYISMDKKWKGDWNAAMQDAYKRSYFVSEAKVRQFLSLSPKKIKKVIQKDPVYQLSTGFYNSYFDKIDPGQSLYRAELDSMYRIYVGIKKDMKTSERMYPDANSTLRVSYGKVKGFQAADGVYFKYFTTVDGILEKENPDIEDYYVSPRLKELVLAKDFGIYADADGKLHTAFIATNHTTGGNSGSPVLNANGELIGINFDRVWEGTMSDLMFDPNKCRNISLDIRYCLWVIDKYAGAGYLVDEMKIVK</sequence>
<keyword evidence="3" id="KW-0645">Protease</keyword>
<dbReference type="PANTHER" id="PTHR38469:SF1">
    <property type="entry name" value="PERIPLASMIC PEPTIDASE SUBFAMILY S1B"/>
    <property type="match status" value="1"/>
</dbReference>
<evidence type="ECO:0000256" key="2">
    <source>
        <dbReference type="ARBA" id="ARBA00022438"/>
    </source>
</evidence>
<dbReference type="InterPro" id="IPR043504">
    <property type="entry name" value="Peptidase_S1_PA_chymotrypsin"/>
</dbReference>
<reference evidence="6" key="1">
    <citation type="submission" date="2019-08" db="EMBL/GenBank/DDBJ databases">
        <authorList>
            <person name="Kucharzyk K."/>
            <person name="Murdoch R.W."/>
            <person name="Higgins S."/>
            <person name="Loffler F."/>
        </authorList>
    </citation>
    <scope>NUCLEOTIDE SEQUENCE</scope>
</reference>
<proteinExistence type="inferred from homology"/>
<comment type="caution">
    <text evidence="6">The sequence shown here is derived from an EMBL/GenBank/DDBJ whole genome shotgun (WGS) entry which is preliminary data.</text>
</comment>
<evidence type="ECO:0000313" key="6">
    <source>
        <dbReference type="EMBL" id="MPM17374.1"/>
    </source>
</evidence>
<evidence type="ECO:0000256" key="5">
    <source>
        <dbReference type="ARBA" id="ARBA00022801"/>
    </source>
</evidence>
<gene>
    <name evidence="6" type="ORF">SDC9_63763</name>
</gene>
<evidence type="ECO:0000256" key="3">
    <source>
        <dbReference type="ARBA" id="ARBA00022670"/>
    </source>
</evidence>
<protein>
    <submittedName>
        <fullName evidence="6">Asp/Glu-specific dipeptidyl-peptidase</fullName>
        <ecNumber evidence="6">3.4.14.-</ecNumber>
    </submittedName>
</protein>
<keyword evidence="5 6" id="KW-0378">Hydrolase</keyword>
<dbReference type="PANTHER" id="PTHR38469">
    <property type="entry name" value="PERIPLASMIC PEPTIDASE SUBFAMILY S1B"/>
    <property type="match status" value="1"/>
</dbReference>
<organism evidence="6">
    <name type="scientific">bioreactor metagenome</name>
    <dbReference type="NCBI Taxonomy" id="1076179"/>
    <lineage>
        <taxon>unclassified sequences</taxon>
        <taxon>metagenomes</taxon>
        <taxon>ecological metagenomes</taxon>
    </lineage>
</organism>
<dbReference type="GO" id="GO:0070009">
    <property type="term" value="F:serine-type aminopeptidase activity"/>
    <property type="evidence" value="ECO:0007669"/>
    <property type="project" value="InterPro"/>
</dbReference>
<dbReference type="EMBL" id="VSSQ01002785">
    <property type="protein sequence ID" value="MPM17374.1"/>
    <property type="molecule type" value="Genomic_DNA"/>
</dbReference>
<accession>A0A644XTD0</accession>
<comment type="similarity">
    <text evidence="1">Belongs to the peptidase S46 family.</text>
</comment>
<name>A0A644XTD0_9ZZZZ</name>
<dbReference type="Pfam" id="PF10459">
    <property type="entry name" value="Peptidase_S46"/>
    <property type="match status" value="1"/>
</dbReference>
<keyword evidence="4" id="KW-0732">Signal</keyword>
<dbReference type="InterPro" id="IPR009003">
    <property type="entry name" value="Peptidase_S1_PA"/>
</dbReference>
<evidence type="ECO:0000256" key="1">
    <source>
        <dbReference type="ARBA" id="ARBA00010491"/>
    </source>
</evidence>